<gene>
    <name evidence="1" type="ORF">DESUT3_15230</name>
</gene>
<accession>A0ABM8HNL2</accession>
<dbReference type="RefSeq" id="WP_221251911.1">
    <property type="nucleotide sequence ID" value="NZ_AP024355.1"/>
</dbReference>
<dbReference type="EMBL" id="AP024355">
    <property type="protein sequence ID" value="BCR04454.1"/>
    <property type="molecule type" value="Genomic_DNA"/>
</dbReference>
<name>A0ABM8HNL2_9BACT</name>
<evidence type="ECO:0000313" key="2">
    <source>
        <dbReference type="Proteomes" id="UP001319827"/>
    </source>
</evidence>
<dbReference type="Proteomes" id="UP001319827">
    <property type="component" value="Chromosome"/>
</dbReference>
<protein>
    <submittedName>
        <fullName evidence="1">Uncharacterized protein</fullName>
    </submittedName>
</protein>
<organism evidence="1 2">
    <name type="scientific">Desulfuromonas versatilis</name>
    <dbReference type="NCBI Taxonomy" id="2802975"/>
    <lineage>
        <taxon>Bacteria</taxon>
        <taxon>Pseudomonadati</taxon>
        <taxon>Thermodesulfobacteriota</taxon>
        <taxon>Desulfuromonadia</taxon>
        <taxon>Desulfuromonadales</taxon>
        <taxon>Desulfuromonadaceae</taxon>
        <taxon>Desulfuromonas</taxon>
    </lineage>
</organism>
<keyword evidence="2" id="KW-1185">Reference proteome</keyword>
<reference evidence="1 2" key="1">
    <citation type="journal article" date="2016" name="C (Basel)">
        <title>Selective Growth of and Electricity Production by Marine Exoelectrogenic Bacteria in Self-Aggregated Hydrogel of Microbially Reduced Graphene Oxide.</title>
        <authorList>
            <person name="Yoshida N."/>
            <person name="Goto Y."/>
            <person name="Miyata Y."/>
        </authorList>
    </citation>
    <scope>NUCLEOTIDE SEQUENCE [LARGE SCALE GENOMIC DNA]</scope>
    <source>
        <strain evidence="1 2">NIT-T3</strain>
    </source>
</reference>
<proteinExistence type="predicted"/>
<evidence type="ECO:0000313" key="1">
    <source>
        <dbReference type="EMBL" id="BCR04454.1"/>
    </source>
</evidence>
<sequence length="113" mass="12873">MAFTAGKFISEQDIESLYDRDQYRTLGPDELAGRLTKNHPARKGCEVQRDPEAANLCITDQRGDRHICLSLYGRLFEGFDHATASHFTGIVDEGMVTLYDFAESNYFTFDLRN</sequence>
<reference evidence="1 2" key="2">
    <citation type="journal article" date="2021" name="Int. J. Syst. Evol. Microbiol.">
        <title>Isolation and Polyphasic Characterization of Desulfuromonas versatilis sp. Nov., an Electrogenic Bacteria Capable of Versatile Metabolism Isolated from a Graphene Oxide-Reducing Enrichment Culture.</title>
        <authorList>
            <person name="Xie L."/>
            <person name="Yoshida N."/>
            <person name="Ishii S."/>
            <person name="Meng L."/>
        </authorList>
    </citation>
    <scope>NUCLEOTIDE SEQUENCE [LARGE SCALE GENOMIC DNA]</scope>
    <source>
        <strain evidence="1 2">NIT-T3</strain>
    </source>
</reference>